<dbReference type="AlphaFoldDB" id="A0A132MX39"/>
<evidence type="ECO:0000313" key="1">
    <source>
        <dbReference type="EMBL" id="KWX02384.1"/>
    </source>
</evidence>
<dbReference type="GO" id="GO:0016740">
    <property type="term" value="F:transferase activity"/>
    <property type="evidence" value="ECO:0007669"/>
    <property type="project" value="UniProtKB-KW"/>
</dbReference>
<dbReference type="STRING" id="1469144.LI90_3427"/>
<evidence type="ECO:0000313" key="2">
    <source>
        <dbReference type="EMBL" id="KWX03532.1"/>
    </source>
</evidence>
<keyword evidence="1" id="KW-0808">Transferase</keyword>
<gene>
    <name evidence="1" type="ORF">LI90_3427</name>
    <name evidence="2" type="ORF">TH66_11710</name>
</gene>
<name>A0A132MX39_9ACTN</name>
<protein>
    <submittedName>
        <fullName evidence="1">Glycosyl transferase group 1</fullName>
    </submittedName>
</protein>
<organism evidence="1 3">
    <name type="scientific">Carbonactinospora thermoautotrophica</name>
    <dbReference type="NCBI Taxonomy" id="1469144"/>
    <lineage>
        <taxon>Bacteria</taxon>
        <taxon>Bacillati</taxon>
        <taxon>Actinomycetota</taxon>
        <taxon>Actinomycetes</taxon>
        <taxon>Kitasatosporales</taxon>
        <taxon>Carbonactinosporaceae</taxon>
        <taxon>Carbonactinospora</taxon>
    </lineage>
</organism>
<sequence>MATIDVSIISSAHDLADARLHREAAALRRAGLSVEVIGLGDSAGGPAGCRVVSLGGRAGKAARLRRAAALPFRARGRVLLAVDPDVVLTASLARLVRRRKLVADVHEDYSALLHDRAWARSYVKLAAQGLVRVATAVTRRADLTVVADDHVPPRKARRRLVVRNLPDPGYLPKPTEPDPIPRAIYIGDVRRSRGLQAMIQAVEAAEPWELDVVGPVHPDDQAWLARWRASSPAARRVRIHGRLAPAKAWSLAAGAWVGLALLEDTPAFRAAIPTKLYEYLGSGLAVLATPLPRMAEIVRSSGAGAVVAGPEEASGTLQRWSERPEDFLAARKAALRWAEQNLAGESPYDQLARDICALVGRG</sequence>
<keyword evidence="3" id="KW-1185">Reference proteome</keyword>
<accession>A0A132MX39</accession>
<reference evidence="2 4" key="1">
    <citation type="submission" date="2015-02" db="EMBL/GenBank/DDBJ databases">
        <title>Physiological reanalysis, assessment of diazotrophy, and genome sequences of multiple isolates of Streptomyces thermoautotrophicus.</title>
        <authorList>
            <person name="MacKellar D.C."/>
            <person name="Lieber L."/>
            <person name="Norman J."/>
            <person name="Bolger A."/>
            <person name="Tobin C."/>
            <person name="Murray J.W."/>
            <person name="Prell J."/>
        </authorList>
    </citation>
    <scope>NUCLEOTIDE SEQUENCE [LARGE SCALE GENOMIC DNA]</scope>
    <source>
        <strain evidence="2 4">UBT1</strain>
    </source>
</reference>
<reference evidence="1" key="2">
    <citation type="submission" date="2015-04" db="EMBL/GenBank/DDBJ databases">
        <title>Physiological reanalysis, assessment of diazotrophy, and genome sequences of multiple isolates of Streptomyces thermoautotrophicus.</title>
        <authorList>
            <person name="MacKellar D.C."/>
            <person name="Lieber L."/>
            <person name="Norman J."/>
            <person name="Bolger A."/>
            <person name="Tobin C."/>
            <person name="Murray J.W."/>
            <person name="Woodward J."/>
            <person name="Friesen M."/>
            <person name="Prell J."/>
        </authorList>
    </citation>
    <scope>NUCLEOTIDE SEQUENCE [LARGE SCALE GENOMIC DNA]</scope>
    <source>
        <strain evidence="1">H1</strain>
    </source>
</reference>
<evidence type="ECO:0000313" key="3">
    <source>
        <dbReference type="Proteomes" id="UP000070188"/>
    </source>
</evidence>
<dbReference type="PATRIC" id="fig|1469144.10.peg.3679"/>
<dbReference type="Pfam" id="PF13692">
    <property type="entry name" value="Glyco_trans_1_4"/>
    <property type="match status" value="1"/>
</dbReference>
<proteinExistence type="predicted"/>
<dbReference type="OrthoDB" id="9815351at2"/>
<dbReference type="Gene3D" id="3.40.50.2000">
    <property type="entry name" value="Glycogen Phosphorylase B"/>
    <property type="match status" value="1"/>
</dbReference>
<dbReference type="Proteomes" id="UP000070659">
    <property type="component" value="Unassembled WGS sequence"/>
</dbReference>
<dbReference type="Proteomes" id="UP000070188">
    <property type="component" value="Unassembled WGS sequence"/>
</dbReference>
<dbReference type="SUPFAM" id="SSF53756">
    <property type="entry name" value="UDP-Glycosyltransferase/glycogen phosphorylase"/>
    <property type="match status" value="1"/>
</dbReference>
<reference evidence="3" key="3">
    <citation type="submission" date="2015-04" db="EMBL/GenBank/DDBJ databases">
        <title>Physiological reanalysis, assessment of diazotrophy, and genome sequences of multiple isolates of Streptomyces thermoautotrophicus.</title>
        <authorList>
            <person name="MacKellar D.C."/>
            <person name="Lieber L."/>
            <person name="Norman J."/>
            <person name="Bolger A."/>
            <person name="Tobin C."/>
            <person name="Murray J.W."/>
            <person name="Chang R."/>
            <person name="Ford T."/>
            <person name="Nguyen P.Q."/>
            <person name="Woodward J."/>
            <person name="Permingeat H."/>
            <person name="Joshi N.S."/>
            <person name="Silver P.A."/>
            <person name="Usadel B."/>
            <person name="Rutherford A.W."/>
            <person name="Friesen M."/>
            <person name="Prell J."/>
        </authorList>
    </citation>
    <scope>NUCLEOTIDE SEQUENCE [LARGE SCALE GENOMIC DNA]</scope>
    <source>
        <strain evidence="3">H1</strain>
    </source>
</reference>
<dbReference type="EMBL" id="JYIJ01000017">
    <property type="protein sequence ID" value="KWX03532.1"/>
    <property type="molecule type" value="Genomic_DNA"/>
</dbReference>
<evidence type="ECO:0000313" key="4">
    <source>
        <dbReference type="Proteomes" id="UP000070659"/>
    </source>
</evidence>
<comment type="caution">
    <text evidence="1">The sequence shown here is derived from an EMBL/GenBank/DDBJ whole genome shotgun (WGS) entry which is preliminary data.</text>
</comment>
<dbReference type="RefSeq" id="WP_066889363.1">
    <property type="nucleotide sequence ID" value="NZ_JYIJ01000017.1"/>
</dbReference>
<dbReference type="EMBL" id="LAXD01000001">
    <property type="protein sequence ID" value="KWX02384.1"/>
    <property type="molecule type" value="Genomic_DNA"/>
</dbReference>